<accession>A0ABW9DXD9</accession>
<protein>
    <submittedName>
        <fullName evidence="1">Rid family hydrolase</fullName>
    </submittedName>
</protein>
<gene>
    <name evidence="1" type="ORF">PQQ63_21220</name>
</gene>
<dbReference type="Gene3D" id="3.30.1330.40">
    <property type="entry name" value="RutC-like"/>
    <property type="match status" value="1"/>
</dbReference>
<reference evidence="1 2" key="1">
    <citation type="journal article" date="2024" name="Chem. Sci.">
        <title>Discovery of megapolipeptins by genome mining of a Burkholderiales bacteria collection.</title>
        <authorList>
            <person name="Paulo B.S."/>
            <person name="Recchia M.J.J."/>
            <person name="Lee S."/>
            <person name="Fergusson C.H."/>
            <person name="Romanowski S.B."/>
            <person name="Hernandez A."/>
            <person name="Krull N."/>
            <person name="Liu D.Y."/>
            <person name="Cavanagh H."/>
            <person name="Bos A."/>
            <person name="Gray C.A."/>
            <person name="Murphy B.T."/>
            <person name="Linington R.G."/>
            <person name="Eustaquio A.S."/>
        </authorList>
    </citation>
    <scope>NUCLEOTIDE SEQUENCE [LARGE SCALE GENOMIC DNA]</scope>
    <source>
        <strain evidence="1 2">RL17-338-BIC-A</strain>
    </source>
</reference>
<keyword evidence="2" id="KW-1185">Reference proteome</keyword>
<comment type="caution">
    <text evidence="1">The sequence shown here is derived from an EMBL/GenBank/DDBJ whole genome shotgun (WGS) entry which is preliminary data.</text>
</comment>
<evidence type="ECO:0000313" key="2">
    <source>
        <dbReference type="Proteomes" id="UP001629432"/>
    </source>
</evidence>
<proteinExistence type="predicted"/>
<keyword evidence="1" id="KW-0378">Hydrolase</keyword>
<dbReference type="EMBL" id="JAQQCF010000019">
    <property type="protein sequence ID" value="MFM0639213.1"/>
    <property type="molecule type" value="Genomic_DNA"/>
</dbReference>
<dbReference type="GO" id="GO:0016787">
    <property type="term" value="F:hydrolase activity"/>
    <property type="evidence" value="ECO:0007669"/>
    <property type="project" value="UniProtKB-KW"/>
</dbReference>
<dbReference type="SUPFAM" id="SSF55298">
    <property type="entry name" value="YjgF-like"/>
    <property type="match status" value="1"/>
</dbReference>
<dbReference type="Pfam" id="PF01042">
    <property type="entry name" value="Ribonuc_L-PSP"/>
    <property type="match status" value="1"/>
</dbReference>
<name>A0ABW9DXD9_9BURK</name>
<dbReference type="InterPro" id="IPR006175">
    <property type="entry name" value="YjgF/YER057c/UK114"/>
</dbReference>
<dbReference type="InterPro" id="IPR035959">
    <property type="entry name" value="RutC-like_sf"/>
</dbReference>
<dbReference type="Proteomes" id="UP001629432">
    <property type="component" value="Unassembled WGS sequence"/>
</dbReference>
<evidence type="ECO:0000313" key="1">
    <source>
        <dbReference type="EMBL" id="MFM0639213.1"/>
    </source>
</evidence>
<dbReference type="RefSeq" id="WP_408232838.1">
    <property type="nucleotide sequence ID" value="NZ_JAQQCF010000019.1"/>
</dbReference>
<organism evidence="1 2">
    <name type="scientific">Paraburkholderia metrosideri</name>
    <dbReference type="NCBI Taxonomy" id="580937"/>
    <lineage>
        <taxon>Bacteria</taxon>
        <taxon>Pseudomonadati</taxon>
        <taxon>Pseudomonadota</taxon>
        <taxon>Betaproteobacteria</taxon>
        <taxon>Burkholderiales</taxon>
        <taxon>Burkholderiaceae</taxon>
        <taxon>Paraburkholderia</taxon>
    </lineage>
</organism>
<sequence length="112" mass="12620">MRFRKPGIGFAKEVITDPETQFVACWQNLWDVLDAAGRTFADVVDTTTYHVQMSTHRSVFREVKNRVFPRSTCAWTAISVSGLAGEDQVRGNEARPDSNVIALKASQRNFWG</sequence>